<gene>
    <name evidence="2" type="ORF">SAMN04489711_10324</name>
</gene>
<evidence type="ECO:0000259" key="1">
    <source>
        <dbReference type="Pfam" id="PF13460"/>
    </source>
</evidence>
<protein>
    <submittedName>
        <fullName evidence="2">Nucleoside-diphosphate-sugar epimerase</fullName>
    </submittedName>
</protein>
<organism evidence="2 3">
    <name type="scientific">Paracidovorax wautersii</name>
    <dbReference type="NCBI Taxonomy" id="1177982"/>
    <lineage>
        <taxon>Bacteria</taxon>
        <taxon>Pseudomonadati</taxon>
        <taxon>Pseudomonadota</taxon>
        <taxon>Betaproteobacteria</taxon>
        <taxon>Burkholderiales</taxon>
        <taxon>Comamonadaceae</taxon>
        <taxon>Paracidovorax</taxon>
    </lineage>
</organism>
<dbReference type="Proteomes" id="UP000199119">
    <property type="component" value="Unassembled WGS sequence"/>
</dbReference>
<name>A0A1I2BIX7_9BURK</name>
<feature type="domain" description="NAD(P)-binding" evidence="1">
    <location>
        <begin position="15"/>
        <end position="147"/>
    </location>
</feature>
<dbReference type="PANTHER" id="PTHR48079">
    <property type="entry name" value="PROTEIN YEEZ"/>
    <property type="match status" value="1"/>
</dbReference>
<evidence type="ECO:0000313" key="2">
    <source>
        <dbReference type="EMBL" id="SFE56145.1"/>
    </source>
</evidence>
<dbReference type="GO" id="GO:0004029">
    <property type="term" value="F:aldehyde dehydrogenase (NAD+) activity"/>
    <property type="evidence" value="ECO:0007669"/>
    <property type="project" value="TreeGrafter"/>
</dbReference>
<dbReference type="RefSeq" id="WP_092938217.1">
    <property type="nucleotide sequence ID" value="NZ_FONX01000003.1"/>
</dbReference>
<sequence>MADDTADGTTVLVLGATGGIGGEVARQLRERGWQVRALRRSLPPEAPAGAARWQSEGITWLRGDAMQRGDVLAAARGCAVIVHAVNPPGYRRWNELVLPMVDNTIAAAQAEGATVVLPGTVYNYGPGAFGALHEDAPQQPLTRKGALRVELERRLRQATVEHPLQRSCRVIVVRAGDFFGPRAGNNWFAQGLVRPGRPVAVVRNPAAPGTGHQWAYLPDVARTMALLLERRAGLPPFAAFHMAGHWDADGTQMAAAIQRVAAQHAGGAAPPVRPFPWWLVALASPFVATLREMREMRYLWRQPVRLLGGRLRAVLGEEPHTPLDEAVRATLQGLGCLPSAHGLPQKPGLKA</sequence>
<dbReference type="Pfam" id="PF13460">
    <property type="entry name" value="NAD_binding_10"/>
    <property type="match status" value="1"/>
</dbReference>
<accession>A0A1I2BIX7</accession>
<reference evidence="3" key="1">
    <citation type="submission" date="2016-10" db="EMBL/GenBank/DDBJ databases">
        <authorList>
            <person name="Varghese N."/>
            <person name="Submissions S."/>
        </authorList>
    </citation>
    <scope>NUCLEOTIDE SEQUENCE [LARGE SCALE GENOMIC DNA]</scope>
    <source>
        <strain evidence="3">DSM 27981</strain>
    </source>
</reference>
<dbReference type="STRING" id="1177982.SAMN04489711_10324"/>
<dbReference type="Gene3D" id="3.40.50.720">
    <property type="entry name" value="NAD(P)-binding Rossmann-like Domain"/>
    <property type="match status" value="1"/>
</dbReference>
<dbReference type="InterPro" id="IPR051783">
    <property type="entry name" value="NAD(P)-dependent_oxidoreduct"/>
</dbReference>
<dbReference type="AlphaFoldDB" id="A0A1I2BIX7"/>
<dbReference type="InterPro" id="IPR036291">
    <property type="entry name" value="NAD(P)-bd_dom_sf"/>
</dbReference>
<dbReference type="OrthoDB" id="112777at2"/>
<dbReference type="PANTHER" id="PTHR48079:SF6">
    <property type="entry name" value="NAD(P)-BINDING DOMAIN-CONTAINING PROTEIN-RELATED"/>
    <property type="match status" value="1"/>
</dbReference>
<evidence type="ECO:0000313" key="3">
    <source>
        <dbReference type="Proteomes" id="UP000199119"/>
    </source>
</evidence>
<dbReference type="EMBL" id="FONX01000003">
    <property type="protein sequence ID" value="SFE56145.1"/>
    <property type="molecule type" value="Genomic_DNA"/>
</dbReference>
<dbReference type="SUPFAM" id="SSF51735">
    <property type="entry name" value="NAD(P)-binding Rossmann-fold domains"/>
    <property type="match status" value="1"/>
</dbReference>
<keyword evidence="3" id="KW-1185">Reference proteome</keyword>
<proteinExistence type="predicted"/>
<dbReference type="InterPro" id="IPR016040">
    <property type="entry name" value="NAD(P)-bd_dom"/>
</dbReference>
<dbReference type="GO" id="GO:0005737">
    <property type="term" value="C:cytoplasm"/>
    <property type="evidence" value="ECO:0007669"/>
    <property type="project" value="TreeGrafter"/>
</dbReference>